<dbReference type="SUPFAM" id="SSF53720">
    <property type="entry name" value="ALDH-like"/>
    <property type="match status" value="1"/>
</dbReference>
<sequence length="121" mass="12961">MDLDNAVSEAVTGSLSFNGQRRTALKILFVHAYVVDSFIEKFNAKLSTLKPGMPWDAGVALTPLPEVGGGLLPMAVGQLIYPPLILRHRGQAPSHTVRIPILGFNALEGNTLKRGSGLVSR</sequence>
<dbReference type="PATRIC" id="fig|294.125.peg.319"/>
<evidence type="ECO:0000313" key="3">
    <source>
        <dbReference type="Proteomes" id="UP000032210"/>
    </source>
</evidence>
<dbReference type="InterPro" id="IPR015590">
    <property type="entry name" value="Aldehyde_DH_dom"/>
</dbReference>
<feature type="domain" description="Aldehyde dehydrogenase" evidence="1">
    <location>
        <begin position="2"/>
        <end position="64"/>
    </location>
</feature>
<evidence type="ECO:0000259" key="1">
    <source>
        <dbReference type="Pfam" id="PF00171"/>
    </source>
</evidence>
<gene>
    <name evidence="2" type="primary">gabD1</name>
    <name evidence="2" type="ORF">PFLU3_03140</name>
</gene>
<dbReference type="EC" id="1.2.1.79" evidence="2"/>
<dbReference type="AlphaFoldDB" id="A0A0D0TQT0"/>
<organism evidence="2 3">
    <name type="scientific">Pseudomonas fluorescens</name>
    <dbReference type="NCBI Taxonomy" id="294"/>
    <lineage>
        <taxon>Bacteria</taxon>
        <taxon>Pseudomonadati</taxon>
        <taxon>Pseudomonadota</taxon>
        <taxon>Gammaproteobacteria</taxon>
        <taxon>Pseudomonadales</taxon>
        <taxon>Pseudomonadaceae</taxon>
        <taxon>Pseudomonas</taxon>
    </lineage>
</organism>
<name>A0A0D0TQT0_PSEFL</name>
<dbReference type="InterPro" id="IPR016161">
    <property type="entry name" value="Ald_DH/histidinol_DH"/>
</dbReference>
<keyword evidence="2" id="KW-0560">Oxidoreductase</keyword>
<proteinExistence type="predicted"/>
<reference evidence="2 3" key="1">
    <citation type="submission" date="2015-01" db="EMBL/GenBank/DDBJ databases">
        <title>Genome sequence of the beneficial rhizobacterium Pseudomonas fluorescens 2-79.</title>
        <authorList>
            <person name="Thuermer A."/>
            <person name="Daniel R."/>
        </authorList>
    </citation>
    <scope>NUCLEOTIDE SEQUENCE [LARGE SCALE GENOMIC DNA]</scope>
    <source>
        <strain evidence="2 3">2-79</strain>
    </source>
</reference>
<dbReference type="Proteomes" id="UP000032210">
    <property type="component" value="Unassembled WGS sequence"/>
</dbReference>
<comment type="caution">
    <text evidence="2">The sequence shown here is derived from an EMBL/GenBank/DDBJ whole genome shotgun (WGS) entry which is preliminary data.</text>
</comment>
<protein>
    <submittedName>
        <fullName evidence="2">GabD1 protein</fullName>
        <ecNumber evidence="2">1.2.1.79</ecNumber>
    </submittedName>
</protein>
<dbReference type="Pfam" id="PF00171">
    <property type="entry name" value="Aldedh"/>
    <property type="match status" value="1"/>
</dbReference>
<dbReference type="EMBL" id="JXCQ01000003">
    <property type="protein sequence ID" value="KIR24084.1"/>
    <property type="molecule type" value="Genomic_DNA"/>
</dbReference>
<dbReference type="InterPro" id="IPR016163">
    <property type="entry name" value="Ald_DH_C"/>
</dbReference>
<accession>A0A0D0TQT0</accession>
<dbReference type="Gene3D" id="3.40.309.10">
    <property type="entry name" value="Aldehyde Dehydrogenase, Chain A, domain 2"/>
    <property type="match status" value="1"/>
</dbReference>
<dbReference type="GO" id="GO:0036243">
    <property type="term" value="F:succinate-semialdehyde dehydrogenase (NADP+) activity"/>
    <property type="evidence" value="ECO:0007669"/>
    <property type="project" value="UniProtKB-EC"/>
</dbReference>
<evidence type="ECO:0000313" key="2">
    <source>
        <dbReference type="EMBL" id="KIR24084.1"/>
    </source>
</evidence>